<comment type="pathway">
    <text evidence="12">Isoprenoid biosynthesis; isopentenyl diphosphate biosynthesis via mevalonate pathway; isopentenyl diphosphate from (R)-mevalonate: step 1/3.</text>
</comment>
<dbReference type="InterPro" id="IPR006203">
    <property type="entry name" value="GHMP_knse_ATP-bd_CS"/>
</dbReference>
<dbReference type="RefSeq" id="WP_131284048.1">
    <property type="nucleotide sequence ID" value="NZ_RXLP01000019.1"/>
</dbReference>
<evidence type="ECO:0000259" key="14">
    <source>
        <dbReference type="Pfam" id="PF08544"/>
    </source>
</evidence>
<keyword evidence="7" id="KW-0547">Nucleotide-binding</keyword>
<proteinExistence type="inferred from homology"/>
<dbReference type="UniPathway" id="UPA00057">
    <property type="reaction ID" value="UER00098"/>
</dbReference>
<keyword evidence="9" id="KW-0067">ATP-binding</keyword>
<dbReference type="OrthoDB" id="9764892at2"/>
<dbReference type="NCBIfam" id="TIGR00549">
    <property type="entry name" value="mevalon_kin"/>
    <property type="match status" value="1"/>
</dbReference>
<evidence type="ECO:0000256" key="1">
    <source>
        <dbReference type="ARBA" id="ARBA00004496"/>
    </source>
</evidence>
<evidence type="ECO:0000256" key="2">
    <source>
        <dbReference type="ARBA" id="ARBA00006495"/>
    </source>
</evidence>
<dbReference type="Gene3D" id="3.30.70.890">
    <property type="entry name" value="GHMP kinase, C-terminal domain"/>
    <property type="match status" value="1"/>
</dbReference>
<dbReference type="PANTHER" id="PTHR43290">
    <property type="entry name" value="MEVALONATE KINASE"/>
    <property type="match status" value="1"/>
</dbReference>
<comment type="subcellular location">
    <subcellularLocation>
        <location evidence="1">Cytoplasm</location>
    </subcellularLocation>
</comment>
<keyword evidence="10" id="KW-0460">Magnesium</keyword>
<dbReference type="PANTHER" id="PTHR43290:SF2">
    <property type="entry name" value="MEVALONATE KINASE"/>
    <property type="match status" value="1"/>
</dbReference>
<dbReference type="InterPro" id="IPR014721">
    <property type="entry name" value="Ribsml_uS5_D2-typ_fold_subgr"/>
</dbReference>
<evidence type="ECO:0000313" key="16">
    <source>
        <dbReference type="Proteomes" id="UP000291289"/>
    </source>
</evidence>
<dbReference type="GO" id="GO:0005829">
    <property type="term" value="C:cytosol"/>
    <property type="evidence" value="ECO:0007669"/>
    <property type="project" value="TreeGrafter"/>
</dbReference>
<comment type="similarity">
    <text evidence="2">Belongs to the GHMP kinase family. Mevalonate kinase subfamily.</text>
</comment>
<dbReference type="AlphaFoldDB" id="A0A4R0QSC2"/>
<dbReference type="SUPFAM" id="SSF54211">
    <property type="entry name" value="Ribosomal protein S5 domain 2-like"/>
    <property type="match status" value="1"/>
</dbReference>
<dbReference type="GO" id="GO:0019287">
    <property type="term" value="P:isopentenyl diphosphate biosynthetic process, mevalonate pathway"/>
    <property type="evidence" value="ECO:0007669"/>
    <property type="project" value="UniProtKB-UniPathway"/>
</dbReference>
<organism evidence="15 16">
    <name type="scientific">Alloscardovia theropitheci</name>
    <dbReference type="NCBI Taxonomy" id="2496842"/>
    <lineage>
        <taxon>Bacteria</taxon>
        <taxon>Bacillati</taxon>
        <taxon>Actinomycetota</taxon>
        <taxon>Actinomycetes</taxon>
        <taxon>Bifidobacteriales</taxon>
        <taxon>Bifidobacteriaceae</taxon>
        <taxon>Alloscardovia</taxon>
    </lineage>
</organism>
<dbReference type="InterPro" id="IPR006204">
    <property type="entry name" value="GHMP_kinase_N_dom"/>
</dbReference>
<comment type="caution">
    <text evidence="15">The sequence shown here is derived from an EMBL/GenBank/DDBJ whole genome shotgun (WGS) entry which is preliminary data.</text>
</comment>
<dbReference type="InterPro" id="IPR013750">
    <property type="entry name" value="GHMP_kinase_C_dom"/>
</dbReference>
<evidence type="ECO:0000259" key="13">
    <source>
        <dbReference type="Pfam" id="PF00288"/>
    </source>
</evidence>
<evidence type="ECO:0000256" key="7">
    <source>
        <dbReference type="ARBA" id="ARBA00022741"/>
    </source>
</evidence>
<dbReference type="Pfam" id="PF08544">
    <property type="entry name" value="GHMP_kinases_C"/>
    <property type="match status" value="1"/>
</dbReference>
<dbReference type="SUPFAM" id="SSF55060">
    <property type="entry name" value="GHMP Kinase, C-terminal domain"/>
    <property type="match status" value="1"/>
</dbReference>
<keyword evidence="5" id="KW-0444">Lipid biosynthesis</keyword>
<keyword evidence="11" id="KW-0443">Lipid metabolism</keyword>
<dbReference type="InterPro" id="IPR036554">
    <property type="entry name" value="GHMP_kinase_C_sf"/>
</dbReference>
<dbReference type="Proteomes" id="UP000291289">
    <property type="component" value="Unassembled WGS sequence"/>
</dbReference>
<evidence type="ECO:0000256" key="10">
    <source>
        <dbReference type="ARBA" id="ARBA00022842"/>
    </source>
</evidence>
<dbReference type="GO" id="GO:0005524">
    <property type="term" value="F:ATP binding"/>
    <property type="evidence" value="ECO:0007669"/>
    <property type="project" value="UniProtKB-KW"/>
</dbReference>
<evidence type="ECO:0000256" key="9">
    <source>
        <dbReference type="ARBA" id="ARBA00022840"/>
    </source>
</evidence>
<reference evidence="15 16" key="1">
    <citation type="submission" date="2018-12" db="EMBL/GenBank/DDBJ databases">
        <title>Alloscrdovia theropitheci sp. nov: a novel taxon from the feces of the bleeding-herat monkey (Theropithecus geleda).</title>
        <authorList>
            <person name="Modesto M."/>
        </authorList>
    </citation>
    <scope>NUCLEOTIDE SEQUENCE [LARGE SCALE GENOMIC DNA]</scope>
    <source>
        <strain evidence="15 16">GLDI4/2</strain>
    </source>
</reference>
<evidence type="ECO:0000256" key="11">
    <source>
        <dbReference type="ARBA" id="ARBA00023098"/>
    </source>
</evidence>
<dbReference type="EC" id="2.7.1.36" evidence="3"/>
<evidence type="ECO:0000313" key="15">
    <source>
        <dbReference type="EMBL" id="TCD54318.1"/>
    </source>
</evidence>
<dbReference type="GO" id="GO:0004496">
    <property type="term" value="F:mevalonate kinase activity"/>
    <property type="evidence" value="ECO:0007669"/>
    <property type="project" value="UniProtKB-EC"/>
</dbReference>
<evidence type="ECO:0000256" key="5">
    <source>
        <dbReference type="ARBA" id="ARBA00022516"/>
    </source>
</evidence>
<keyword evidence="6 15" id="KW-0808">Transferase</keyword>
<dbReference type="Pfam" id="PF00288">
    <property type="entry name" value="GHMP_kinases_N"/>
    <property type="match status" value="1"/>
</dbReference>
<evidence type="ECO:0000256" key="6">
    <source>
        <dbReference type="ARBA" id="ARBA00022679"/>
    </source>
</evidence>
<feature type="domain" description="GHMP kinase C-terminal" evidence="14">
    <location>
        <begin position="235"/>
        <end position="306"/>
    </location>
</feature>
<evidence type="ECO:0000256" key="12">
    <source>
        <dbReference type="ARBA" id="ARBA00029438"/>
    </source>
</evidence>
<dbReference type="EMBL" id="RXLP01000019">
    <property type="protein sequence ID" value="TCD54318.1"/>
    <property type="molecule type" value="Genomic_DNA"/>
</dbReference>
<accession>A0A4R0QSC2</accession>
<dbReference type="InterPro" id="IPR006205">
    <property type="entry name" value="Mev_gal_kin"/>
</dbReference>
<keyword evidence="4" id="KW-0963">Cytoplasm</keyword>
<protein>
    <recommendedName>
        <fullName evidence="3">mevalonate kinase</fullName>
        <ecNumber evidence="3">2.7.1.36</ecNumber>
    </recommendedName>
</protein>
<dbReference type="PROSITE" id="PS00627">
    <property type="entry name" value="GHMP_KINASES_ATP"/>
    <property type="match status" value="1"/>
</dbReference>
<evidence type="ECO:0000256" key="3">
    <source>
        <dbReference type="ARBA" id="ARBA00012103"/>
    </source>
</evidence>
<keyword evidence="16" id="KW-1185">Reference proteome</keyword>
<name>A0A4R0QSC2_9BIFI</name>
<evidence type="ECO:0000256" key="4">
    <source>
        <dbReference type="ARBA" id="ARBA00022490"/>
    </source>
</evidence>
<gene>
    <name evidence="15" type="primary">mvk</name>
    <name evidence="15" type="ORF">EJ419_04585</name>
</gene>
<evidence type="ECO:0000256" key="8">
    <source>
        <dbReference type="ARBA" id="ARBA00022777"/>
    </source>
</evidence>
<sequence>MSGIQGYRALSHGKVILIGEHSAVYGEPAIVLPLHEAQLSAHLKIRNDSVRTIDCEYFHGLIDDAQDNLRNIQVLINRLSRDFSLDGVGFDLSITSSIPHARGMGSSAAVAVAIIRVFAQLAERSINFAQEFEYAQIAENIAHSRASGMDSAAVASDSAVWFKRDETISTFGFETPGILVVADTGITGQTRTAVSDVRSLMQSPAMSIAHKAFEGINRLGQLAYDCAQYLRQCELSQLGIAMNQAHDILSELSVSSAELDTLVKSARNAGALGAKLTGSGRGGCIITLAENGDKADTISHALRKSGAVRLWQVPLISKGIR</sequence>
<keyword evidence="8 15" id="KW-0418">Kinase</keyword>
<dbReference type="InterPro" id="IPR020568">
    <property type="entry name" value="Ribosomal_Su5_D2-typ_SF"/>
</dbReference>
<feature type="domain" description="GHMP kinase N-terminal" evidence="13">
    <location>
        <begin position="76"/>
        <end position="155"/>
    </location>
</feature>
<dbReference type="Gene3D" id="3.30.230.10">
    <property type="match status" value="1"/>
</dbReference>
<dbReference type="PRINTS" id="PR00959">
    <property type="entry name" value="MEVGALKINASE"/>
</dbReference>